<dbReference type="STRING" id="1802362.A2806_01180"/>
<evidence type="ECO:0000313" key="3">
    <source>
        <dbReference type="Proteomes" id="UP000177629"/>
    </source>
</evidence>
<dbReference type="GO" id="GO:0003723">
    <property type="term" value="F:RNA binding"/>
    <property type="evidence" value="ECO:0007669"/>
    <property type="project" value="InterPro"/>
</dbReference>
<dbReference type="CDD" id="cd02644">
    <property type="entry name" value="R3H_jag"/>
    <property type="match status" value="1"/>
</dbReference>
<sequence length="154" mass="17160">MEQLLSKTKETTERLLSFLGFPEAIADISEGPTGGIEVKIQASEGAGALIGEQGQGLAALEYMLRRIVLRDAGEQAPRLTLDVNGYRAERAKIVRQRARDAADEVRYSKSQYIFEPMSAFERRLIHLELAARGDVVTESQGEGRDRRVVIRPYP</sequence>
<dbReference type="InterPro" id="IPR039247">
    <property type="entry name" value="KhpB"/>
</dbReference>
<name>A0A1G2PM60_9BACT</name>
<dbReference type="Gene3D" id="3.30.300.20">
    <property type="match status" value="1"/>
</dbReference>
<dbReference type="InterPro" id="IPR015946">
    <property type="entry name" value="KH_dom-like_a/b"/>
</dbReference>
<organism evidence="2 3">
    <name type="scientific">Candidatus Terrybacteria bacterium RIFCSPHIGHO2_01_FULL_48_17</name>
    <dbReference type="NCBI Taxonomy" id="1802362"/>
    <lineage>
        <taxon>Bacteria</taxon>
        <taxon>Candidatus Terryibacteriota</taxon>
    </lineage>
</organism>
<dbReference type="Proteomes" id="UP000177629">
    <property type="component" value="Unassembled WGS sequence"/>
</dbReference>
<feature type="domain" description="R3H" evidence="1">
    <location>
        <begin position="88"/>
        <end position="154"/>
    </location>
</feature>
<comment type="caution">
    <text evidence="2">The sequence shown here is derived from an EMBL/GenBank/DDBJ whole genome shotgun (WGS) entry which is preliminary data.</text>
</comment>
<dbReference type="Pfam" id="PF01424">
    <property type="entry name" value="R3H"/>
    <property type="match status" value="1"/>
</dbReference>
<proteinExistence type="predicted"/>
<dbReference type="PANTHER" id="PTHR35800:SF1">
    <property type="entry name" value="RNA-BINDING PROTEIN KHPB"/>
    <property type="match status" value="1"/>
</dbReference>
<dbReference type="SMART" id="SM00393">
    <property type="entry name" value="R3H"/>
    <property type="match status" value="1"/>
</dbReference>
<gene>
    <name evidence="2" type="ORF">A2806_01180</name>
</gene>
<dbReference type="PANTHER" id="PTHR35800">
    <property type="entry name" value="PROTEIN JAG"/>
    <property type="match status" value="1"/>
</dbReference>
<accession>A0A1G2PM60</accession>
<dbReference type="InterPro" id="IPR034079">
    <property type="entry name" value="R3H_KhpB"/>
</dbReference>
<dbReference type="PROSITE" id="PS51061">
    <property type="entry name" value="R3H"/>
    <property type="match status" value="1"/>
</dbReference>
<reference evidence="2 3" key="1">
    <citation type="journal article" date="2016" name="Nat. Commun.">
        <title>Thousands of microbial genomes shed light on interconnected biogeochemical processes in an aquifer system.</title>
        <authorList>
            <person name="Anantharaman K."/>
            <person name="Brown C.T."/>
            <person name="Hug L.A."/>
            <person name="Sharon I."/>
            <person name="Castelle C.J."/>
            <person name="Probst A.J."/>
            <person name="Thomas B.C."/>
            <person name="Singh A."/>
            <person name="Wilkins M.J."/>
            <person name="Karaoz U."/>
            <person name="Brodie E.L."/>
            <person name="Williams K.H."/>
            <person name="Hubbard S.S."/>
            <person name="Banfield J.F."/>
        </authorList>
    </citation>
    <scope>NUCLEOTIDE SEQUENCE [LARGE SCALE GENOMIC DNA]</scope>
</reference>
<dbReference type="InterPro" id="IPR036867">
    <property type="entry name" value="R3H_dom_sf"/>
</dbReference>
<protein>
    <recommendedName>
        <fullName evidence="1">R3H domain-containing protein</fullName>
    </recommendedName>
</protein>
<evidence type="ECO:0000313" key="2">
    <source>
        <dbReference type="EMBL" id="OHA48721.1"/>
    </source>
</evidence>
<dbReference type="AlphaFoldDB" id="A0A1G2PM60"/>
<dbReference type="Gene3D" id="3.30.1370.50">
    <property type="entry name" value="R3H-like domain"/>
    <property type="match status" value="1"/>
</dbReference>
<dbReference type="InterPro" id="IPR001374">
    <property type="entry name" value="R3H_dom"/>
</dbReference>
<dbReference type="SUPFAM" id="SSF82708">
    <property type="entry name" value="R3H domain"/>
    <property type="match status" value="1"/>
</dbReference>
<dbReference type="EMBL" id="MHSS01000004">
    <property type="protein sequence ID" value="OHA48721.1"/>
    <property type="molecule type" value="Genomic_DNA"/>
</dbReference>
<evidence type="ECO:0000259" key="1">
    <source>
        <dbReference type="PROSITE" id="PS51061"/>
    </source>
</evidence>